<organism evidence="5 6">
    <name type="scientific">Clostridium aromativorans</name>
    <dbReference type="NCBI Taxonomy" id="2836848"/>
    <lineage>
        <taxon>Bacteria</taxon>
        <taxon>Bacillati</taxon>
        <taxon>Bacillota</taxon>
        <taxon>Clostridia</taxon>
        <taxon>Eubacteriales</taxon>
        <taxon>Clostridiaceae</taxon>
        <taxon>Clostridium</taxon>
    </lineage>
</organism>
<reference evidence="5" key="1">
    <citation type="submission" date="2021-11" db="EMBL/GenBank/DDBJ databases">
        <authorList>
            <person name="Qingchun L."/>
            <person name="Dong Z."/>
            <person name="Zongwei Q."/>
            <person name="Jia Z."/>
            <person name="Duotao L."/>
        </authorList>
    </citation>
    <scope>NUCLEOTIDE SEQUENCE</scope>
    <source>
        <strain evidence="5">WLY-B-L2</strain>
    </source>
</reference>
<dbReference type="PANTHER" id="PTHR46470">
    <property type="entry name" value="N-ACYLNEURAMINATE-9-PHOSPHATASE"/>
    <property type="match status" value="1"/>
</dbReference>
<dbReference type="Pfam" id="PF13419">
    <property type="entry name" value="HAD_2"/>
    <property type="match status" value="1"/>
</dbReference>
<dbReference type="Proteomes" id="UP001165422">
    <property type="component" value="Unassembled WGS sequence"/>
</dbReference>
<dbReference type="SFLD" id="SFLDG01129">
    <property type="entry name" value="C1.5:_HAD__Beta-PGM__Phosphata"/>
    <property type="match status" value="1"/>
</dbReference>
<proteinExistence type="predicted"/>
<dbReference type="Gene3D" id="1.10.150.240">
    <property type="entry name" value="Putative phosphatase, domain 2"/>
    <property type="match status" value="1"/>
</dbReference>
<name>A0ABS8N686_9CLOT</name>
<evidence type="ECO:0000256" key="2">
    <source>
        <dbReference type="ARBA" id="ARBA00022723"/>
    </source>
</evidence>
<dbReference type="GO" id="GO:0016787">
    <property type="term" value="F:hydrolase activity"/>
    <property type="evidence" value="ECO:0007669"/>
    <property type="project" value="UniProtKB-KW"/>
</dbReference>
<evidence type="ECO:0000313" key="5">
    <source>
        <dbReference type="EMBL" id="MCC9295290.1"/>
    </source>
</evidence>
<keyword evidence="4" id="KW-0460">Magnesium</keyword>
<dbReference type="InterPro" id="IPR041492">
    <property type="entry name" value="HAD_2"/>
</dbReference>
<comment type="cofactor">
    <cofactor evidence="1">
        <name>Mg(2+)</name>
        <dbReference type="ChEBI" id="CHEBI:18420"/>
    </cofactor>
</comment>
<accession>A0ABS8N686</accession>
<gene>
    <name evidence="5" type="ORF">LN736_10525</name>
</gene>
<evidence type="ECO:0000313" key="6">
    <source>
        <dbReference type="Proteomes" id="UP001165422"/>
    </source>
</evidence>
<dbReference type="InterPro" id="IPR023214">
    <property type="entry name" value="HAD_sf"/>
</dbReference>
<sequence length="231" mass="27342">MKDFKCIMFDCMETIVNMTELPEKSDYALWAFKNSKCEEYFKSFQEFYTYYKRAEKSILSSIPRYKEYDFEDIYVQIMKERHFAQKDGRVLVENLLVNFWKNYRNRCYVEEEIKDTISSLRNKYVLGVVSNFKVKGGIEELLKYTGVREYFSFVINSSEEGWRKPHPQIYVSALKKSGFSPVDAVFVGDDFINDYRGPRRLGIVSILFNKGKECGKGCKKIDKFVELKEIL</sequence>
<dbReference type="PANTHER" id="PTHR46470:SF2">
    <property type="entry name" value="GLYCERALDEHYDE 3-PHOSPHATE PHOSPHATASE"/>
    <property type="match status" value="1"/>
</dbReference>
<evidence type="ECO:0000256" key="1">
    <source>
        <dbReference type="ARBA" id="ARBA00001946"/>
    </source>
</evidence>
<comment type="caution">
    <text evidence="5">The sequence shown here is derived from an EMBL/GenBank/DDBJ whole genome shotgun (WGS) entry which is preliminary data.</text>
</comment>
<dbReference type="NCBIfam" id="TIGR01549">
    <property type="entry name" value="HAD-SF-IA-v1"/>
    <property type="match status" value="1"/>
</dbReference>
<keyword evidence="6" id="KW-1185">Reference proteome</keyword>
<dbReference type="InterPro" id="IPR036412">
    <property type="entry name" value="HAD-like_sf"/>
</dbReference>
<keyword evidence="3 5" id="KW-0378">Hydrolase</keyword>
<dbReference type="InterPro" id="IPR006439">
    <property type="entry name" value="HAD-SF_hydro_IA"/>
</dbReference>
<dbReference type="RefSeq" id="WP_150355363.1">
    <property type="nucleotide sequence ID" value="NZ_JAJJPB010000012.1"/>
</dbReference>
<keyword evidence="2" id="KW-0479">Metal-binding</keyword>
<dbReference type="SUPFAM" id="SSF56784">
    <property type="entry name" value="HAD-like"/>
    <property type="match status" value="1"/>
</dbReference>
<dbReference type="SFLD" id="SFLDS00003">
    <property type="entry name" value="Haloacid_Dehalogenase"/>
    <property type="match status" value="1"/>
</dbReference>
<protein>
    <submittedName>
        <fullName evidence="5">HAD family hydrolase</fullName>
    </submittedName>
</protein>
<evidence type="ECO:0000256" key="3">
    <source>
        <dbReference type="ARBA" id="ARBA00022801"/>
    </source>
</evidence>
<evidence type="ECO:0000256" key="4">
    <source>
        <dbReference type="ARBA" id="ARBA00022842"/>
    </source>
</evidence>
<dbReference type="InterPro" id="IPR023198">
    <property type="entry name" value="PGP-like_dom2"/>
</dbReference>
<dbReference type="EMBL" id="JAJJPB010000012">
    <property type="protein sequence ID" value="MCC9295290.1"/>
    <property type="molecule type" value="Genomic_DNA"/>
</dbReference>
<dbReference type="InterPro" id="IPR051400">
    <property type="entry name" value="HAD-like_hydrolase"/>
</dbReference>
<dbReference type="Gene3D" id="3.40.50.1000">
    <property type="entry name" value="HAD superfamily/HAD-like"/>
    <property type="match status" value="1"/>
</dbReference>